<keyword evidence="10" id="KW-0418">Kinase</keyword>
<evidence type="ECO:0000313" key="21">
    <source>
        <dbReference type="EMBL" id="OJF95315.1"/>
    </source>
</evidence>
<evidence type="ECO:0000256" key="17">
    <source>
        <dbReference type="SAM" id="Phobius"/>
    </source>
</evidence>
<evidence type="ECO:0000256" key="4">
    <source>
        <dbReference type="ARBA" id="ARBA00011903"/>
    </source>
</evidence>
<dbReference type="CDD" id="cd05387">
    <property type="entry name" value="BY-kinase"/>
    <property type="match status" value="1"/>
</dbReference>
<dbReference type="InterPro" id="IPR003856">
    <property type="entry name" value="LPS_length_determ_N"/>
</dbReference>
<keyword evidence="7" id="KW-0808">Transferase</keyword>
<evidence type="ECO:0000259" key="20">
    <source>
        <dbReference type="Pfam" id="PF13807"/>
    </source>
</evidence>
<organism evidence="21 22">
    <name type="scientific">Pararhizobium antarcticum</name>
    <dbReference type="NCBI Taxonomy" id="1798805"/>
    <lineage>
        <taxon>Bacteria</taxon>
        <taxon>Pseudomonadati</taxon>
        <taxon>Pseudomonadota</taxon>
        <taxon>Alphaproteobacteria</taxon>
        <taxon>Hyphomicrobiales</taxon>
        <taxon>Rhizobiaceae</taxon>
        <taxon>Rhizobium/Agrobacterium group</taxon>
        <taxon>Pararhizobium</taxon>
    </lineage>
</organism>
<evidence type="ECO:0000256" key="3">
    <source>
        <dbReference type="ARBA" id="ARBA00008883"/>
    </source>
</evidence>
<reference evidence="21 22" key="1">
    <citation type="submission" date="2016-02" db="EMBL/GenBank/DDBJ databases">
        <title>Genome sequencing of a beta-galactosidase producing bacteria Rhizobium sp. 59.</title>
        <authorList>
            <person name="Wang D."/>
            <person name="Kot W."/>
            <person name="Qin Y."/>
            <person name="Hansen L."/>
            <person name="Naqvi K."/>
            <person name="Rensing C."/>
        </authorList>
    </citation>
    <scope>NUCLEOTIDE SEQUENCE [LARGE SCALE GENOMIC DNA]</scope>
    <source>
        <strain evidence="21 22">59</strain>
    </source>
</reference>
<dbReference type="Pfam" id="PF02706">
    <property type="entry name" value="Wzz"/>
    <property type="match status" value="1"/>
</dbReference>
<evidence type="ECO:0000256" key="16">
    <source>
        <dbReference type="SAM" id="Coils"/>
    </source>
</evidence>
<dbReference type="InterPro" id="IPR050445">
    <property type="entry name" value="Bact_polysacc_biosynth/exp"/>
</dbReference>
<keyword evidence="14" id="KW-0829">Tyrosine-protein kinase</keyword>
<dbReference type="SUPFAM" id="SSF52540">
    <property type="entry name" value="P-loop containing nucleoside triphosphate hydrolases"/>
    <property type="match status" value="1"/>
</dbReference>
<dbReference type="PANTHER" id="PTHR32309:SF13">
    <property type="entry name" value="FERRIC ENTEROBACTIN TRANSPORT PROTEIN FEPE"/>
    <property type="match status" value="1"/>
</dbReference>
<evidence type="ECO:0000256" key="6">
    <source>
        <dbReference type="ARBA" id="ARBA00022519"/>
    </source>
</evidence>
<feature type="domain" description="Tyrosine-protein kinase G-rich" evidence="20">
    <location>
        <begin position="395"/>
        <end position="474"/>
    </location>
</feature>
<dbReference type="Proteomes" id="UP000182661">
    <property type="component" value="Unassembled WGS sequence"/>
</dbReference>
<dbReference type="InterPro" id="IPR032807">
    <property type="entry name" value="GNVR"/>
</dbReference>
<evidence type="ECO:0000256" key="1">
    <source>
        <dbReference type="ARBA" id="ARBA00004429"/>
    </source>
</evidence>
<comment type="catalytic activity">
    <reaction evidence="15">
        <text>L-tyrosyl-[protein] + ATP = O-phospho-L-tyrosyl-[protein] + ADP + H(+)</text>
        <dbReference type="Rhea" id="RHEA:10596"/>
        <dbReference type="Rhea" id="RHEA-COMP:10136"/>
        <dbReference type="Rhea" id="RHEA-COMP:20101"/>
        <dbReference type="ChEBI" id="CHEBI:15378"/>
        <dbReference type="ChEBI" id="CHEBI:30616"/>
        <dbReference type="ChEBI" id="CHEBI:46858"/>
        <dbReference type="ChEBI" id="CHEBI:61978"/>
        <dbReference type="ChEBI" id="CHEBI:456216"/>
        <dbReference type="EC" id="2.7.10.2"/>
    </reaction>
</comment>
<comment type="similarity">
    <text evidence="2">Belongs to the CpsD/CapB family.</text>
</comment>
<comment type="similarity">
    <text evidence="3">Belongs to the etk/wzc family.</text>
</comment>
<dbReference type="InterPro" id="IPR005700">
    <property type="entry name" value="EPS_ExoP-like"/>
</dbReference>
<evidence type="ECO:0000259" key="19">
    <source>
        <dbReference type="Pfam" id="PF13614"/>
    </source>
</evidence>
<keyword evidence="13 17" id="KW-0472">Membrane</keyword>
<protein>
    <recommendedName>
        <fullName evidence="4">non-specific protein-tyrosine kinase</fullName>
        <ecNumber evidence="4">2.7.10.2</ecNumber>
    </recommendedName>
</protein>
<keyword evidence="11" id="KW-0067">ATP-binding</keyword>
<keyword evidence="5" id="KW-1003">Cell membrane</keyword>
<sequence length="761" mass="82899">MYTRASDIRERRDFSAEEQNQTVDFDKLLGAARRQWKIVLVAAVVAVLLGAAYALSAVPLYTASSTVLIDRQNSAVVDQLSTIAGGVDDEASVLSQIELLKSDTIGLAVVDKLGLVDNPEFNASTESPLGTVLSVFKSIVNVPGWFASSSTDIADINELKRRSALSTVLGNVGVSRVGRTYVISISYTSASPTLSASIAGGIADAYLTDKLDSKYDATRRASTWLQDRIEELKQKSLESDLAVQKFRTSSGLLTSDGRLVSDQQLTELNSAMIVAQADTAKAQAKFDRIRSIIANGQNDAIVSEVLDSSISNNLREKYLEASKREAEIADRLGTNHSQAVRLRGEMREYERLMFEELNRIAESYQSELDVSKSREKSLASSVALASGVSALAGETQVQLRELERSAETYKNLYQTFLQRYQEAIQQQSFPITEARIISRATPPQGPSHPRKSLILALSLIMGCAAGAGIGAFREFRDRFFRTGEQVREVLGVEYLGHAPLVASTDRKAAEIDAESTHPRSIRKASPIYNHAIDHPLSAFAETLRSAKIAADLNLPGKGSKIIGVVSILPGEGKSTVSINFAELLANQGARTVLIDADLRNPGATRALGKHADAGLLEAVLEQRPVRDMLLMNAKTKLAFLPAVVKRRIPHSSELLSSLAMSQVLSEVSANADYVVVDLPPLGPVVDARAIASKIDGFIFVVEWGRTARSIVKQTLENEPLIAAKCLGVILNKVDEDKLKLYKSYGSSEYYYSRYSAYYREG</sequence>
<evidence type="ECO:0000256" key="14">
    <source>
        <dbReference type="ARBA" id="ARBA00023137"/>
    </source>
</evidence>
<dbReference type="Pfam" id="PF13807">
    <property type="entry name" value="GNVR"/>
    <property type="match status" value="1"/>
</dbReference>
<feature type="coiled-coil region" evidence="16">
    <location>
        <begin position="392"/>
        <end position="419"/>
    </location>
</feature>
<accession>A0A657LS76</accession>
<feature type="domain" description="AAA" evidence="19">
    <location>
        <begin position="560"/>
        <end position="691"/>
    </location>
</feature>
<dbReference type="EMBL" id="LSRP01000095">
    <property type="protein sequence ID" value="OJF95315.1"/>
    <property type="molecule type" value="Genomic_DNA"/>
</dbReference>
<keyword evidence="9" id="KW-0547">Nucleotide-binding</keyword>
<dbReference type="OrthoDB" id="230260at2"/>
<dbReference type="GO" id="GO:0004715">
    <property type="term" value="F:non-membrane spanning protein tyrosine kinase activity"/>
    <property type="evidence" value="ECO:0007669"/>
    <property type="project" value="UniProtKB-EC"/>
</dbReference>
<evidence type="ECO:0000256" key="15">
    <source>
        <dbReference type="ARBA" id="ARBA00051245"/>
    </source>
</evidence>
<dbReference type="EC" id="2.7.10.2" evidence="4"/>
<comment type="subcellular location">
    <subcellularLocation>
        <location evidence="1">Cell inner membrane</location>
        <topology evidence="1">Multi-pass membrane protein</topology>
    </subcellularLocation>
</comment>
<dbReference type="InterPro" id="IPR025669">
    <property type="entry name" value="AAA_dom"/>
</dbReference>
<dbReference type="NCBIfam" id="TIGR01005">
    <property type="entry name" value="eps_transp_fam"/>
    <property type="match status" value="1"/>
</dbReference>
<evidence type="ECO:0000256" key="8">
    <source>
        <dbReference type="ARBA" id="ARBA00022692"/>
    </source>
</evidence>
<gene>
    <name evidence="21" type="ORF">AX760_19630</name>
</gene>
<evidence type="ECO:0000256" key="13">
    <source>
        <dbReference type="ARBA" id="ARBA00023136"/>
    </source>
</evidence>
<evidence type="ECO:0000256" key="10">
    <source>
        <dbReference type="ARBA" id="ARBA00022777"/>
    </source>
</evidence>
<feature type="domain" description="Polysaccharide chain length determinant N-terminal" evidence="18">
    <location>
        <begin position="22"/>
        <end position="113"/>
    </location>
</feature>
<keyword evidence="16" id="KW-0175">Coiled coil</keyword>
<feature type="transmembrane region" description="Helical" evidence="17">
    <location>
        <begin position="38"/>
        <end position="61"/>
    </location>
</feature>
<evidence type="ECO:0000256" key="12">
    <source>
        <dbReference type="ARBA" id="ARBA00022989"/>
    </source>
</evidence>
<evidence type="ECO:0000256" key="2">
    <source>
        <dbReference type="ARBA" id="ARBA00007316"/>
    </source>
</evidence>
<dbReference type="InterPro" id="IPR005702">
    <property type="entry name" value="Wzc-like_C"/>
</dbReference>
<proteinExistence type="inferred from homology"/>
<evidence type="ECO:0000259" key="18">
    <source>
        <dbReference type="Pfam" id="PF02706"/>
    </source>
</evidence>
<dbReference type="NCBIfam" id="TIGR01007">
    <property type="entry name" value="eps_fam"/>
    <property type="match status" value="1"/>
</dbReference>
<keyword evidence="6" id="KW-0997">Cell inner membrane</keyword>
<keyword evidence="12 17" id="KW-1133">Transmembrane helix</keyword>
<dbReference type="Pfam" id="PF13614">
    <property type="entry name" value="AAA_31"/>
    <property type="match status" value="1"/>
</dbReference>
<dbReference type="Gene3D" id="3.40.50.300">
    <property type="entry name" value="P-loop containing nucleotide triphosphate hydrolases"/>
    <property type="match status" value="1"/>
</dbReference>
<evidence type="ECO:0000256" key="5">
    <source>
        <dbReference type="ARBA" id="ARBA00022475"/>
    </source>
</evidence>
<keyword evidence="22" id="KW-1185">Reference proteome</keyword>
<evidence type="ECO:0000256" key="9">
    <source>
        <dbReference type="ARBA" id="ARBA00022741"/>
    </source>
</evidence>
<dbReference type="InterPro" id="IPR027417">
    <property type="entry name" value="P-loop_NTPase"/>
</dbReference>
<dbReference type="GO" id="GO:0005886">
    <property type="term" value="C:plasma membrane"/>
    <property type="evidence" value="ECO:0007669"/>
    <property type="project" value="UniProtKB-SubCell"/>
</dbReference>
<evidence type="ECO:0000256" key="7">
    <source>
        <dbReference type="ARBA" id="ARBA00022679"/>
    </source>
</evidence>
<evidence type="ECO:0000256" key="11">
    <source>
        <dbReference type="ARBA" id="ARBA00022840"/>
    </source>
</evidence>
<comment type="caution">
    <text evidence="21">The sequence shown here is derived from an EMBL/GenBank/DDBJ whole genome shotgun (WGS) entry which is preliminary data.</text>
</comment>
<keyword evidence="8 17" id="KW-0812">Transmembrane</keyword>
<dbReference type="AlphaFoldDB" id="A0A657LS76"/>
<name>A0A657LS76_9HYPH</name>
<dbReference type="GO" id="GO:0005524">
    <property type="term" value="F:ATP binding"/>
    <property type="evidence" value="ECO:0007669"/>
    <property type="project" value="UniProtKB-KW"/>
</dbReference>
<dbReference type="PANTHER" id="PTHR32309">
    <property type="entry name" value="TYROSINE-PROTEIN KINASE"/>
    <property type="match status" value="1"/>
</dbReference>
<evidence type="ECO:0000313" key="22">
    <source>
        <dbReference type="Proteomes" id="UP000182661"/>
    </source>
</evidence>